<evidence type="ECO:0000313" key="1">
    <source>
        <dbReference type="EMBL" id="AUX47761.1"/>
    </source>
</evidence>
<evidence type="ECO:0000313" key="2">
    <source>
        <dbReference type="Proteomes" id="UP000238348"/>
    </source>
</evidence>
<organism evidence="1 2">
    <name type="scientific">Sorangium cellulosum</name>
    <name type="common">Polyangium cellulosum</name>
    <dbReference type="NCBI Taxonomy" id="56"/>
    <lineage>
        <taxon>Bacteria</taxon>
        <taxon>Pseudomonadati</taxon>
        <taxon>Myxococcota</taxon>
        <taxon>Polyangia</taxon>
        <taxon>Polyangiales</taxon>
        <taxon>Polyangiaceae</taxon>
        <taxon>Sorangium</taxon>
    </lineage>
</organism>
<reference evidence="1 2" key="1">
    <citation type="submission" date="2015-09" db="EMBL/GenBank/DDBJ databases">
        <title>Sorangium comparison.</title>
        <authorList>
            <person name="Zaburannyi N."/>
            <person name="Bunk B."/>
            <person name="Overmann J."/>
            <person name="Mueller R."/>
        </authorList>
    </citation>
    <scope>NUCLEOTIDE SEQUENCE [LARGE SCALE GENOMIC DNA]</scope>
    <source>
        <strain evidence="1 2">So ce26</strain>
    </source>
</reference>
<sequence>MFITDRLRDAKVISASVQTDRLGVLQQMGVVPLDVGRRPEPAPDAAE</sequence>
<proteinExistence type="predicted"/>
<name>A0A2L0F8E1_SORCE</name>
<gene>
    <name evidence="1" type="ORF">SOCE26_092850</name>
</gene>
<dbReference type="Proteomes" id="UP000238348">
    <property type="component" value="Chromosome"/>
</dbReference>
<dbReference type="AlphaFoldDB" id="A0A2L0F8E1"/>
<accession>A0A2L0F8E1</accession>
<dbReference type="EMBL" id="CP012673">
    <property type="protein sequence ID" value="AUX47761.1"/>
    <property type="molecule type" value="Genomic_DNA"/>
</dbReference>
<protein>
    <submittedName>
        <fullName evidence="1">Uncharacterized protein</fullName>
    </submittedName>
</protein>